<organism evidence="1 2">
    <name type="scientific">Rubellimicrobium mesophilum DSM 19309</name>
    <dbReference type="NCBI Taxonomy" id="442562"/>
    <lineage>
        <taxon>Bacteria</taxon>
        <taxon>Pseudomonadati</taxon>
        <taxon>Pseudomonadota</taxon>
        <taxon>Alphaproteobacteria</taxon>
        <taxon>Rhodobacterales</taxon>
        <taxon>Roseobacteraceae</taxon>
        <taxon>Rubellimicrobium</taxon>
    </lineage>
</organism>
<dbReference type="InterPro" id="IPR013321">
    <property type="entry name" value="Arc_rbn_hlx_hlx"/>
</dbReference>
<dbReference type="Gene3D" id="1.10.1220.10">
    <property type="entry name" value="Met repressor-like"/>
    <property type="match status" value="1"/>
</dbReference>
<name>A0A017HCV2_9RHOB</name>
<keyword evidence="2" id="KW-1185">Reference proteome</keyword>
<sequence>MNAEMVARLQESFEKESDVRLERTQEVLRDVTHRLHVLEGVITKHYLGGEPLDLSDLKRRNAGEDGEE</sequence>
<dbReference type="EMBL" id="AOSK01000136">
    <property type="protein sequence ID" value="EYD71599.1"/>
    <property type="molecule type" value="Genomic_DNA"/>
</dbReference>
<accession>A0A017HCV2</accession>
<comment type="caution">
    <text evidence="1">The sequence shown here is derived from an EMBL/GenBank/DDBJ whole genome shotgun (WGS) entry which is preliminary data.</text>
</comment>
<dbReference type="HOGENOM" id="CLU_2791396_0_0_5"/>
<gene>
    <name evidence="1" type="ORF">Rumeso_05000</name>
</gene>
<evidence type="ECO:0000313" key="2">
    <source>
        <dbReference type="Proteomes" id="UP000019666"/>
    </source>
</evidence>
<dbReference type="GO" id="GO:0006355">
    <property type="term" value="P:regulation of DNA-templated transcription"/>
    <property type="evidence" value="ECO:0007669"/>
    <property type="project" value="InterPro"/>
</dbReference>
<dbReference type="Proteomes" id="UP000019666">
    <property type="component" value="Unassembled WGS sequence"/>
</dbReference>
<evidence type="ECO:0000313" key="1">
    <source>
        <dbReference type="EMBL" id="EYD71599.1"/>
    </source>
</evidence>
<reference evidence="1 2" key="1">
    <citation type="submission" date="2013-02" db="EMBL/GenBank/DDBJ databases">
        <authorList>
            <person name="Fiebig A."/>
            <person name="Goeker M."/>
            <person name="Klenk H.-P.P."/>
        </authorList>
    </citation>
    <scope>NUCLEOTIDE SEQUENCE [LARGE SCALE GENOMIC DNA]</scope>
    <source>
        <strain evidence="1 2">DSM 19309</strain>
    </source>
</reference>
<proteinExistence type="predicted"/>
<dbReference type="AlphaFoldDB" id="A0A017HCV2"/>
<protein>
    <submittedName>
        <fullName evidence="1">Uncharacterized protein</fullName>
    </submittedName>
</protein>